<evidence type="ECO:0000259" key="10">
    <source>
        <dbReference type="PROSITE" id="PS51733"/>
    </source>
</evidence>
<feature type="active site" description="Acyl-thioester intermediate" evidence="7">
    <location>
        <position position="177"/>
    </location>
</feature>
<comment type="catalytic activity">
    <reaction evidence="6">
        <text>octanoyl-[ACP] + L-lysyl-[protein] = N(6)-octanoyl-L-lysyl-[protein] + holo-[ACP] + H(+)</text>
        <dbReference type="Rhea" id="RHEA:17665"/>
        <dbReference type="Rhea" id="RHEA-COMP:9636"/>
        <dbReference type="Rhea" id="RHEA-COMP:9685"/>
        <dbReference type="Rhea" id="RHEA-COMP:9752"/>
        <dbReference type="Rhea" id="RHEA-COMP:9928"/>
        <dbReference type="ChEBI" id="CHEBI:15378"/>
        <dbReference type="ChEBI" id="CHEBI:29969"/>
        <dbReference type="ChEBI" id="CHEBI:64479"/>
        <dbReference type="ChEBI" id="CHEBI:78463"/>
        <dbReference type="ChEBI" id="CHEBI:78809"/>
        <dbReference type="EC" id="2.3.1.181"/>
    </reaction>
</comment>
<dbReference type="InterPro" id="IPR020605">
    <property type="entry name" value="Octanoyltransferase_CS"/>
</dbReference>
<keyword evidence="6" id="KW-0496">Mitochondrion</keyword>
<dbReference type="PANTHER" id="PTHR10993">
    <property type="entry name" value="OCTANOYLTRANSFERASE"/>
    <property type="match status" value="1"/>
</dbReference>
<dbReference type="EMBL" id="OU895879">
    <property type="protein sequence ID" value="CAG9807356.1"/>
    <property type="molecule type" value="Genomic_DNA"/>
</dbReference>
<keyword evidence="5 6" id="KW-0012">Acyltransferase</keyword>
<comment type="function">
    <text evidence="6">Catalyzes the transfer of endogenously produced octanoic acid from octanoyl-acyl-carrier-protein onto the lipoyl domains of lipoate-dependent enzymes. Lipoyl-ACP can also act as a substrate although octanoyl-ACP is likely to be the physiological substrate.</text>
</comment>
<feature type="domain" description="BPL/LPL catalytic" evidence="10">
    <location>
        <begin position="35"/>
        <end position="216"/>
    </location>
</feature>
<dbReference type="EC" id="2.3.1.181" evidence="6"/>
<dbReference type="InterPro" id="IPR000544">
    <property type="entry name" value="Octanoyltransferase"/>
</dbReference>
<evidence type="ECO:0000313" key="12">
    <source>
        <dbReference type="Proteomes" id="UP001153620"/>
    </source>
</evidence>
<feature type="binding site" evidence="8">
    <location>
        <begin position="79"/>
        <end position="86"/>
    </location>
    <ligand>
        <name>substrate</name>
    </ligand>
</feature>
<evidence type="ECO:0000256" key="5">
    <source>
        <dbReference type="ARBA" id="ARBA00023315"/>
    </source>
</evidence>
<comment type="similarity">
    <text evidence="3 6">Belongs to the LipB family.</text>
</comment>
<evidence type="ECO:0000256" key="9">
    <source>
        <dbReference type="PIRSR" id="PIRSR016262-3"/>
    </source>
</evidence>
<comment type="pathway">
    <text evidence="2 6">Protein modification; protein lipoylation via endogenous pathway; protein N(6)-(lipoyl)lysine from octanoyl-[acyl-carrier-protein]: step 1/2.</text>
</comment>
<dbReference type="NCBIfam" id="TIGR00214">
    <property type="entry name" value="lipB"/>
    <property type="match status" value="1"/>
</dbReference>
<evidence type="ECO:0000256" key="7">
    <source>
        <dbReference type="PIRSR" id="PIRSR016262-1"/>
    </source>
</evidence>
<name>A0A9N9S2D8_9DIPT</name>
<dbReference type="NCBIfam" id="NF010925">
    <property type="entry name" value="PRK14345.1"/>
    <property type="match status" value="1"/>
</dbReference>
<dbReference type="PIRSF" id="PIRSF016262">
    <property type="entry name" value="LPLase"/>
    <property type="match status" value="1"/>
</dbReference>
<dbReference type="Gene3D" id="3.30.930.10">
    <property type="entry name" value="Bira Bifunctional Protein, Domain 2"/>
    <property type="match status" value="1"/>
</dbReference>
<dbReference type="GO" id="GO:0009249">
    <property type="term" value="P:protein lipoylation"/>
    <property type="evidence" value="ECO:0007669"/>
    <property type="project" value="InterPro"/>
</dbReference>
<dbReference type="GO" id="GO:0033819">
    <property type="term" value="F:lipoyl(octanoyl) transferase activity"/>
    <property type="evidence" value="ECO:0007669"/>
    <property type="project" value="UniProtKB-EC"/>
</dbReference>
<evidence type="ECO:0000256" key="6">
    <source>
        <dbReference type="PIRNR" id="PIRNR016262"/>
    </source>
</evidence>
<feature type="binding site" evidence="8">
    <location>
        <begin position="159"/>
        <end position="161"/>
    </location>
    <ligand>
        <name>substrate</name>
    </ligand>
</feature>
<dbReference type="GO" id="GO:0005739">
    <property type="term" value="C:mitochondrion"/>
    <property type="evidence" value="ECO:0007669"/>
    <property type="project" value="UniProtKB-SubCell"/>
</dbReference>
<dbReference type="OrthoDB" id="19908at2759"/>
<dbReference type="SUPFAM" id="SSF55681">
    <property type="entry name" value="Class II aaRS and biotin synthetases"/>
    <property type="match status" value="1"/>
</dbReference>
<dbReference type="Pfam" id="PF21948">
    <property type="entry name" value="LplA-B_cat"/>
    <property type="match status" value="1"/>
</dbReference>
<organism evidence="11 12">
    <name type="scientific">Chironomus riparius</name>
    <dbReference type="NCBI Taxonomy" id="315576"/>
    <lineage>
        <taxon>Eukaryota</taxon>
        <taxon>Metazoa</taxon>
        <taxon>Ecdysozoa</taxon>
        <taxon>Arthropoda</taxon>
        <taxon>Hexapoda</taxon>
        <taxon>Insecta</taxon>
        <taxon>Pterygota</taxon>
        <taxon>Neoptera</taxon>
        <taxon>Endopterygota</taxon>
        <taxon>Diptera</taxon>
        <taxon>Nematocera</taxon>
        <taxon>Chironomoidea</taxon>
        <taxon>Chironomidae</taxon>
        <taxon>Chironominae</taxon>
        <taxon>Chironomus</taxon>
    </lineage>
</organism>
<reference evidence="11" key="1">
    <citation type="submission" date="2022-01" db="EMBL/GenBank/DDBJ databases">
        <authorList>
            <person name="King R."/>
        </authorList>
    </citation>
    <scope>NUCLEOTIDE SEQUENCE</scope>
</reference>
<keyword evidence="12" id="KW-1185">Reference proteome</keyword>
<dbReference type="PROSITE" id="PS01313">
    <property type="entry name" value="LIPB"/>
    <property type="match status" value="1"/>
</dbReference>
<evidence type="ECO:0000256" key="2">
    <source>
        <dbReference type="ARBA" id="ARBA00004821"/>
    </source>
</evidence>
<gene>
    <name evidence="11" type="ORF">CHIRRI_LOCUS10205</name>
</gene>
<accession>A0A9N9S2D8</accession>
<evidence type="ECO:0000256" key="4">
    <source>
        <dbReference type="ARBA" id="ARBA00022679"/>
    </source>
</evidence>
<dbReference type="AlphaFoldDB" id="A0A9N9S2D8"/>
<comment type="subcellular location">
    <subcellularLocation>
        <location evidence="1 6">Mitochondrion</location>
    </subcellularLocation>
</comment>
<evidence type="ECO:0000313" key="11">
    <source>
        <dbReference type="EMBL" id="CAG9807356.1"/>
    </source>
</evidence>
<evidence type="ECO:0000256" key="1">
    <source>
        <dbReference type="ARBA" id="ARBA00004173"/>
    </source>
</evidence>
<dbReference type="FunFam" id="3.30.930.10:FF:000035">
    <property type="entry name" value="Putative lipoyltransferase 2, mitochondrial"/>
    <property type="match status" value="1"/>
</dbReference>
<dbReference type="Proteomes" id="UP001153620">
    <property type="component" value="Chromosome 3"/>
</dbReference>
<dbReference type="HAMAP" id="MF_00013">
    <property type="entry name" value="LipB"/>
    <property type="match status" value="1"/>
</dbReference>
<sequence length="236" mass="27227">MSSKLVHILNAGRTPYREGLNLQRFIANQIIENKWNFQNVLILTEHDPVYTIGIRTTNYNKEDEERLKKLGADFYRTSRGGLITYHGPGQLISYPILNLKNFHQSVRWYVGKIEKSIIDLCKKYDLEAETTKDTGVWIEGNRKICAIGIHVSRHVTSHGLAVNCNTDLKWFNHIIPCGLEGKEVTSLSKECKQDVSKDDVIPNYIDSFEKIFECQTVNIDKEEVDEIKRLSKKLEE</sequence>
<feature type="binding site" evidence="8">
    <location>
        <begin position="146"/>
        <end position="148"/>
    </location>
    <ligand>
        <name>substrate</name>
    </ligand>
</feature>
<dbReference type="PROSITE" id="PS51733">
    <property type="entry name" value="BPL_LPL_CATALYTIC"/>
    <property type="match status" value="1"/>
</dbReference>
<reference evidence="11" key="2">
    <citation type="submission" date="2022-10" db="EMBL/GenBank/DDBJ databases">
        <authorList>
            <consortium name="ENA_rothamsted_submissions"/>
            <consortium name="culmorum"/>
            <person name="King R."/>
        </authorList>
    </citation>
    <scope>NUCLEOTIDE SEQUENCE</scope>
</reference>
<feature type="site" description="Lowers pKa of active site Cys" evidence="9">
    <location>
        <position position="143"/>
    </location>
</feature>
<evidence type="ECO:0000256" key="3">
    <source>
        <dbReference type="ARBA" id="ARBA00007907"/>
    </source>
</evidence>
<dbReference type="PANTHER" id="PTHR10993:SF7">
    <property type="entry name" value="LIPOYLTRANSFERASE 2, MITOCHONDRIAL-RELATED"/>
    <property type="match status" value="1"/>
</dbReference>
<dbReference type="CDD" id="cd16444">
    <property type="entry name" value="LipB"/>
    <property type="match status" value="1"/>
</dbReference>
<protein>
    <recommendedName>
        <fullName evidence="6">Octanoyl-[acyl-carrier-protein]:protein N-octanoyltransferase LIPT2, mitochondrial</fullName>
        <ecNumber evidence="6">2.3.1.181</ecNumber>
    </recommendedName>
</protein>
<keyword evidence="4 6" id="KW-0808">Transferase</keyword>
<proteinExistence type="inferred from homology"/>
<dbReference type="InterPro" id="IPR004143">
    <property type="entry name" value="BPL_LPL_catalytic"/>
</dbReference>
<dbReference type="InterPro" id="IPR045864">
    <property type="entry name" value="aa-tRNA-synth_II/BPL/LPL"/>
</dbReference>
<evidence type="ECO:0000256" key="8">
    <source>
        <dbReference type="PIRSR" id="PIRSR016262-2"/>
    </source>
</evidence>